<name>C4J2Q7_MAIZE</name>
<accession>C4J2Q7</accession>
<reference evidence="2" key="1">
    <citation type="journal article" date="2009" name="PLoS Genet.">
        <title>Sequencing, mapping, and analysis of 27,455 maize full-length cDNAs.</title>
        <authorList>
            <person name="Soderlund C."/>
            <person name="Descour A."/>
            <person name="Kudrna D."/>
            <person name="Bomhoff M."/>
            <person name="Boyd L."/>
            <person name="Currie J."/>
            <person name="Angelova A."/>
            <person name="Collura K."/>
            <person name="Wissotski M."/>
            <person name="Ashley E."/>
            <person name="Morrow D."/>
            <person name="Fernandes J."/>
            <person name="Walbot V."/>
            <person name="Yu Y."/>
        </authorList>
    </citation>
    <scope>NUCLEOTIDE SEQUENCE</scope>
    <source>
        <strain evidence="2">B73</strain>
    </source>
</reference>
<feature type="compositionally biased region" description="Low complexity" evidence="1">
    <location>
        <begin position="60"/>
        <end position="74"/>
    </location>
</feature>
<evidence type="ECO:0000256" key="1">
    <source>
        <dbReference type="SAM" id="MobiDB-lite"/>
    </source>
</evidence>
<dbReference type="AlphaFoldDB" id="C4J2Q7"/>
<sequence length="127" mass="13454">MLPESTHSSGSVRPPSTEGAVLVLSESAEEGETEAEAEAEDAPRMTQLPSVDPKSAFHLSITPSSISSSPAGSSMRRWRSSLKERSTSEGEWCDTSARGSGKDEEDDDGEESEDAGKPEAELAGERI</sequence>
<feature type="compositionally biased region" description="Polar residues" evidence="1">
    <location>
        <begin position="1"/>
        <end position="11"/>
    </location>
</feature>
<feature type="compositionally biased region" description="Acidic residues" evidence="1">
    <location>
        <begin position="103"/>
        <end position="113"/>
    </location>
</feature>
<reference evidence="2" key="2">
    <citation type="submission" date="2012-06" db="EMBL/GenBank/DDBJ databases">
        <authorList>
            <person name="Yu Y."/>
            <person name="Currie J."/>
            <person name="Lomeli R."/>
            <person name="Angelova A."/>
            <person name="Collura K."/>
            <person name="Wissotski M."/>
            <person name="Campos D."/>
            <person name="Kudrna D."/>
            <person name="Golser W."/>
            <person name="Ashely E."/>
            <person name="Descour A."/>
            <person name="Fernandes J."/>
            <person name="Soderlund C."/>
            <person name="Walbot V."/>
        </authorList>
    </citation>
    <scope>NUCLEOTIDE SEQUENCE</scope>
    <source>
        <strain evidence="2">B73</strain>
    </source>
</reference>
<protein>
    <submittedName>
        <fullName evidence="2">Uncharacterized protein</fullName>
    </submittedName>
</protein>
<evidence type="ECO:0000313" key="2">
    <source>
        <dbReference type="EMBL" id="ACR35457.1"/>
    </source>
</evidence>
<feature type="region of interest" description="Disordered" evidence="1">
    <location>
        <begin position="26"/>
        <end position="127"/>
    </location>
</feature>
<dbReference type="EMBL" id="BT085104">
    <property type="protein sequence ID" value="ACR35457.1"/>
    <property type="molecule type" value="mRNA"/>
</dbReference>
<proteinExistence type="evidence at transcript level"/>
<feature type="compositionally biased region" description="Acidic residues" evidence="1">
    <location>
        <begin position="27"/>
        <end position="40"/>
    </location>
</feature>
<feature type="region of interest" description="Disordered" evidence="1">
    <location>
        <begin position="1"/>
        <end position="20"/>
    </location>
</feature>
<organism evidence="2">
    <name type="scientific">Zea mays</name>
    <name type="common">Maize</name>
    <dbReference type="NCBI Taxonomy" id="4577"/>
    <lineage>
        <taxon>Eukaryota</taxon>
        <taxon>Viridiplantae</taxon>
        <taxon>Streptophyta</taxon>
        <taxon>Embryophyta</taxon>
        <taxon>Tracheophyta</taxon>
        <taxon>Spermatophyta</taxon>
        <taxon>Magnoliopsida</taxon>
        <taxon>Liliopsida</taxon>
        <taxon>Poales</taxon>
        <taxon>Poaceae</taxon>
        <taxon>PACMAD clade</taxon>
        <taxon>Panicoideae</taxon>
        <taxon>Andropogonodae</taxon>
        <taxon>Andropogoneae</taxon>
        <taxon>Tripsacinae</taxon>
        <taxon>Zea</taxon>
    </lineage>
</organism>
<feature type="compositionally biased region" description="Basic and acidic residues" evidence="1">
    <location>
        <begin position="114"/>
        <end position="127"/>
    </location>
</feature>